<keyword evidence="3" id="KW-1185">Reference proteome</keyword>
<name>A0A9N8VGY7_9GLOM</name>
<accession>A0A9N8VGY7</accession>
<sequence>MSFKSIVSKIKRQPSIKKSKIVLVGESNLVDSETWTNHVSIRNMTKEKKHKNKVKTAAKKLLAKILPSKKTTQKCTEMKTFDQAEEEYASSEYSQTIYENSDYEETESITSSVTIYESSDLEFQVQPLNLTKRDSTNLKADSPCKLNKPRTETKNSSSVPGSLPYWVQSNLTRLQSYDLRPKNTKFNPLVFPSLKLLKFKVFIDFENSTEVIIPEGISFDSFKRYVAETCGHEFGNKCRIFYHLPAFSPRCDNESIPANYSKDTIIYDHETLENSIRIDSEIEWDILSCAFRDEEIHMTIHYYDFI</sequence>
<protein>
    <submittedName>
        <fullName evidence="2">5092_t:CDS:1</fullName>
    </submittedName>
</protein>
<organism evidence="2 3">
    <name type="scientific">Acaulospora morrowiae</name>
    <dbReference type="NCBI Taxonomy" id="94023"/>
    <lineage>
        <taxon>Eukaryota</taxon>
        <taxon>Fungi</taxon>
        <taxon>Fungi incertae sedis</taxon>
        <taxon>Mucoromycota</taxon>
        <taxon>Glomeromycotina</taxon>
        <taxon>Glomeromycetes</taxon>
        <taxon>Diversisporales</taxon>
        <taxon>Acaulosporaceae</taxon>
        <taxon>Acaulospora</taxon>
    </lineage>
</organism>
<evidence type="ECO:0000313" key="2">
    <source>
        <dbReference type="EMBL" id="CAG8452731.1"/>
    </source>
</evidence>
<dbReference type="AlphaFoldDB" id="A0A9N8VGY7"/>
<feature type="region of interest" description="Disordered" evidence="1">
    <location>
        <begin position="139"/>
        <end position="159"/>
    </location>
</feature>
<dbReference type="Proteomes" id="UP000789342">
    <property type="component" value="Unassembled WGS sequence"/>
</dbReference>
<evidence type="ECO:0000313" key="3">
    <source>
        <dbReference type="Proteomes" id="UP000789342"/>
    </source>
</evidence>
<reference evidence="2" key="1">
    <citation type="submission" date="2021-06" db="EMBL/GenBank/DDBJ databases">
        <authorList>
            <person name="Kallberg Y."/>
            <person name="Tangrot J."/>
            <person name="Rosling A."/>
        </authorList>
    </citation>
    <scope>NUCLEOTIDE SEQUENCE</scope>
    <source>
        <strain evidence="2">CL551</strain>
    </source>
</reference>
<dbReference type="EMBL" id="CAJVPV010000351">
    <property type="protein sequence ID" value="CAG8452731.1"/>
    <property type="molecule type" value="Genomic_DNA"/>
</dbReference>
<proteinExistence type="predicted"/>
<evidence type="ECO:0000256" key="1">
    <source>
        <dbReference type="SAM" id="MobiDB-lite"/>
    </source>
</evidence>
<gene>
    <name evidence="2" type="ORF">AMORRO_LOCUS980</name>
</gene>
<comment type="caution">
    <text evidence="2">The sequence shown here is derived from an EMBL/GenBank/DDBJ whole genome shotgun (WGS) entry which is preliminary data.</text>
</comment>